<feature type="non-terminal residue" evidence="1">
    <location>
        <position position="136"/>
    </location>
</feature>
<keyword evidence="2" id="KW-1185">Reference proteome</keyword>
<dbReference type="AlphaFoldDB" id="A0AAQ3NXE2"/>
<proteinExistence type="predicted"/>
<organism evidence="1 2">
    <name type="scientific">Vigna mungo</name>
    <name type="common">Black gram</name>
    <name type="synonym">Phaseolus mungo</name>
    <dbReference type="NCBI Taxonomy" id="3915"/>
    <lineage>
        <taxon>Eukaryota</taxon>
        <taxon>Viridiplantae</taxon>
        <taxon>Streptophyta</taxon>
        <taxon>Embryophyta</taxon>
        <taxon>Tracheophyta</taxon>
        <taxon>Spermatophyta</taxon>
        <taxon>Magnoliopsida</taxon>
        <taxon>eudicotyledons</taxon>
        <taxon>Gunneridae</taxon>
        <taxon>Pentapetalae</taxon>
        <taxon>rosids</taxon>
        <taxon>fabids</taxon>
        <taxon>Fabales</taxon>
        <taxon>Fabaceae</taxon>
        <taxon>Papilionoideae</taxon>
        <taxon>50 kb inversion clade</taxon>
        <taxon>NPAAA clade</taxon>
        <taxon>indigoferoid/millettioid clade</taxon>
        <taxon>Phaseoleae</taxon>
        <taxon>Vigna</taxon>
    </lineage>
</organism>
<reference evidence="1 2" key="1">
    <citation type="journal article" date="2023" name="Life. Sci Alliance">
        <title>Evolutionary insights into 3D genome organization and epigenetic landscape of Vigna mungo.</title>
        <authorList>
            <person name="Junaid A."/>
            <person name="Singh B."/>
            <person name="Bhatia S."/>
        </authorList>
    </citation>
    <scope>NUCLEOTIDE SEQUENCE [LARGE SCALE GENOMIC DNA]</scope>
    <source>
        <strain evidence="1">Urdbean</strain>
    </source>
</reference>
<accession>A0AAQ3NXE2</accession>
<sequence length="136" mass="14979">MWSFIVFSSSSSSTIATSSSSLSFSFSFSVSISSTSSSSMTSTISFTLTLGSSTTLISSFSSSSSSWLSTGWSRTRGRMSFSSGGLSFWGLRSWWKRLERVLRTRTSQDLRWGSKEAEKGSFLEAEKDFVRRSSGR</sequence>
<protein>
    <submittedName>
        <fullName evidence="1">Uncharacterized protein</fullName>
    </submittedName>
</protein>
<gene>
    <name evidence="1" type="ORF">V8G54_009803</name>
</gene>
<dbReference type="Proteomes" id="UP001374535">
    <property type="component" value="Chromosome 3"/>
</dbReference>
<evidence type="ECO:0000313" key="2">
    <source>
        <dbReference type="Proteomes" id="UP001374535"/>
    </source>
</evidence>
<name>A0AAQ3NXE2_VIGMU</name>
<dbReference type="EMBL" id="CP144698">
    <property type="protein sequence ID" value="WVZ16821.1"/>
    <property type="molecule type" value="Genomic_DNA"/>
</dbReference>
<evidence type="ECO:0000313" key="1">
    <source>
        <dbReference type="EMBL" id="WVZ16821.1"/>
    </source>
</evidence>